<evidence type="ECO:0000313" key="1">
    <source>
        <dbReference type="EMBL" id="SMX93855.1"/>
    </source>
</evidence>
<dbReference type="InterPro" id="IPR007554">
    <property type="entry name" value="Glycerophosphate_synth"/>
</dbReference>
<organism evidence="1 2">
    <name type="scientific">Brevibacterium linens ATCC 9172</name>
    <dbReference type="NCBI Taxonomy" id="1255617"/>
    <lineage>
        <taxon>Bacteria</taxon>
        <taxon>Bacillati</taxon>
        <taxon>Actinomycetota</taxon>
        <taxon>Actinomycetes</taxon>
        <taxon>Micrococcales</taxon>
        <taxon>Brevibacteriaceae</taxon>
        <taxon>Brevibacterium</taxon>
    </lineage>
</organism>
<dbReference type="InterPro" id="IPR043148">
    <property type="entry name" value="TagF_C"/>
</dbReference>
<proteinExistence type="predicted"/>
<dbReference type="EMBL" id="FXYY01000020">
    <property type="protein sequence ID" value="SMX93855.1"/>
    <property type="molecule type" value="Genomic_DNA"/>
</dbReference>
<dbReference type="AlphaFoldDB" id="A0A2H1K274"/>
<protein>
    <submittedName>
        <fullName evidence="1">CDP-glycerol glycerophosphotransferase, TagB/SpsB family</fullName>
    </submittedName>
</protein>
<name>A0A2H1K274_BRELN</name>
<reference evidence="1 2" key="1">
    <citation type="submission" date="2017-03" db="EMBL/GenBank/DDBJ databases">
        <authorList>
            <person name="Afonso C.L."/>
            <person name="Miller P.J."/>
            <person name="Scott M.A."/>
            <person name="Spackman E."/>
            <person name="Goraichik I."/>
            <person name="Dimitrov K.M."/>
            <person name="Suarez D.L."/>
            <person name="Swayne D.E."/>
        </authorList>
    </citation>
    <scope>NUCLEOTIDE SEQUENCE [LARGE SCALE GENOMIC DNA]</scope>
    <source>
        <strain evidence="1 2">ATCC 9172</strain>
    </source>
</reference>
<dbReference type="Pfam" id="PF04464">
    <property type="entry name" value="Glyphos_transf"/>
    <property type="match status" value="1"/>
</dbReference>
<evidence type="ECO:0000313" key="2">
    <source>
        <dbReference type="Proteomes" id="UP000234641"/>
    </source>
</evidence>
<gene>
    <name evidence="1" type="ORF">BLIN9172_02740</name>
</gene>
<keyword evidence="1" id="KW-0808">Transferase</keyword>
<dbReference type="GO" id="GO:0047355">
    <property type="term" value="F:CDP-glycerol glycerophosphotransferase activity"/>
    <property type="evidence" value="ECO:0007669"/>
    <property type="project" value="InterPro"/>
</dbReference>
<accession>A0A2H1K274</accession>
<sequence length="426" mass="48087">MRSLIRKPALWAVRSSAWKNVSKWIRGTERWNRLEGEFDGSYAQGDVVVYFGDRSSKFYQLEQWLPVLEELHKKHRVVLVLRKGSALLQALESTHLPVVFKRRFDPLHTFYHANDFKLALYVNNGVTNFQSLAFAPMVHVHVNHGESDKLSMVSNQAKSYDKVFVAGDAAIERHRRALIDFDESALVKVGRPQLDIDRPPELEPSSARTIMYAPTWEGENESNNYTSVDLYGPQIVEAALRVPNARLIYKPHPRVEASNDPAMTEANTRILALIDHANETIDDPTQQHQVLMQGDILAMFDTVDLLVTDVSSVGLDYLYLEPHKPLALTDRRTDTNKLNAEAPISRATPIIDETTVDRVESMLLEMSSDDTAAAARQELRRHYFGEGEKGTSTALFTAAVSDLIADRTVELRKFHSESTNAESSDD</sequence>
<dbReference type="Proteomes" id="UP000234641">
    <property type="component" value="Unassembled WGS sequence"/>
</dbReference>
<dbReference type="GO" id="GO:0016020">
    <property type="term" value="C:membrane"/>
    <property type="evidence" value="ECO:0007669"/>
    <property type="project" value="InterPro"/>
</dbReference>
<dbReference type="Gene3D" id="3.40.50.12580">
    <property type="match status" value="1"/>
</dbReference>